<keyword evidence="2" id="KW-1185">Reference proteome</keyword>
<evidence type="ECO:0000313" key="2">
    <source>
        <dbReference type="Proteomes" id="UP001163603"/>
    </source>
</evidence>
<sequence length="93" mass="10878">MLEVTNLSMEAQLGLDFSHLYKESHLCRYSEQGLFNILASVITLLQMIRICNCSSVIPFIATERTVVYRERFAGKYSLWMYSFAQVKNFKDHM</sequence>
<dbReference type="Proteomes" id="UP001163603">
    <property type="component" value="Chromosome 4"/>
</dbReference>
<protein>
    <submittedName>
        <fullName evidence="1">Uncharacterized protein</fullName>
    </submittedName>
</protein>
<comment type="caution">
    <text evidence="1">The sequence shown here is derived from an EMBL/GenBank/DDBJ whole genome shotgun (WGS) entry which is preliminary data.</text>
</comment>
<dbReference type="EMBL" id="CM047739">
    <property type="protein sequence ID" value="KAJ0043488.1"/>
    <property type="molecule type" value="Genomic_DNA"/>
</dbReference>
<evidence type="ECO:0000313" key="1">
    <source>
        <dbReference type="EMBL" id="KAJ0043488.1"/>
    </source>
</evidence>
<reference evidence="2" key="1">
    <citation type="journal article" date="2023" name="G3 (Bethesda)">
        <title>Genome assembly and association tests identify interacting loci associated with vigor, precocity, and sex in interspecific pistachio rootstocks.</title>
        <authorList>
            <person name="Palmer W."/>
            <person name="Jacygrad E."/>
            <person name="Sagayaradj S."/>
            <person name="Cavanaugh K."/>
            <person name="Han R."/>
            <person name="Bertier L."/>
            <person name="Beede B."/>
            <person name="Kafkas S."/>
            <person name="Golino D."/>
            <person name="Preece J."/>
            <person name="Michelmore R."/>
        </authorList>
    </citation>
    <scope>NUCLEOTIDE SEQUENCE [LARGE SCALE GENOMIC DNA]</scope>
</reference>
<accession>A0ACC0Z0I8</accession>
<gene>
    <name evidence="1" type="ORF">Pint_17182</name>
</gene>
<proteinExistence type="predicted"/>
<name>A0ACC0Z0I8_9ROSI</name>
<organism evidence="1 2">
    <name type="scientific">Pistacia integerrima</name>
    <dbReference type="NCBI Taxonomy" id="434235"/>
    <lineage>
        <taxon>Eukaryota</taxon>
        <taxon>Viridiplantae</taxon>
        <taxon>Streptophyta</taxon>
        <taxon>Embryophyta</taxon>
        <taxon>Tracheophyta</taxon>
        <taxon>Spermatophyta</taxon>
        <taxon>Magnoliopsida</taxon>
        <taxon>eudicotyledons</taxon>
        <taxon>Gunneridae</taxon>
        <taxon>Pentapetalae</taxon>
        <taxon>rosids</taxon>
        <taxon>malvids</taxon>
        <taxon>Sapindales</taxon>
        <taxon>Anacardiaceae</taxon>
        <taxon>Pistacia</taxon>
    </lineage>
</organism>